<evidence type="ECO:0000259" key="2">
    <source>
        <dbReference type="Pfam" id="PF11350"/>
    </source>
</evidence>
<organism evidence="3 4">
    <name type="scientific">Streptomyces axinellae</name>
    <dbReference type="NCBI Taxonomy" id="552788"/>
    <lineage>
        <taxon>Bacteria</taxon>
        <taxon>Bacillati</taxon>
        <taxon>Actinomycetota</taxon>
        <taxon>Actinomycetes</taxon>
        <taxon>Kitasatosporales</taxon>
        <taxon>Streptomycetaceae</taxon>
        <taxon>Streptomyces</taxon>
    </lineage>
</organism>
<accession>A0ABP6C0Y6</accession>
<dbReference type="Proteomes" id="UP001501447">
    <property type="component" value="Unassembled WGS sequence"/>
</dbReference>
<proteinExistence type="predicted"/>
<evidence type="ECO:0000313" key="3">
    <source>
        <dbReference type="EMBL" id="GAA2594910.1"/>
    </source>
</evidence>
<gene>
    <name evidence="3" type="ORF">GCM10009863_05010</name>
</gene>
<dbReference type="InterPro" id="IPR022603">
    <property type="entry name" value="DUF3152"/>
</dbReference>
<comment type="caution">
    <text evidence="3">The sequence shown here is derived from an EMBL/GenBank/DDBJ whole genome shotgun (WGS) entry which is preliminary data.</text>
</comment>
<feature type="region of interest" description="Disordered" evidence="1">
    <location>
        <begin position="24"/>
        <end position="102"/>
    </location>
</feature>
<dbReference type="SUPFAM" id="SSF55486">
    <property type="entry name" value="Metalloproteases ('zincins'), catalytic domain"/>
    <property type="match status" value="1"/>
</dbReference>
<dbReference type="Pfam" id="PF11350">
    <property type="entry name" value="DUF3152"/>
    <property type="match status" value="1"/>
</dbReference>
<reference evidence="4" key="1">
    <citation type="journal article" date="2019" name="Int. J. Syst. Evol. Microbiol.">
        <title>The Global Catalogue of Microorganisms (GCM) 10K type strain sequencing project: providing services to taxonomists for standard genome sequencing and annotation.</title>
        <authorList>
            <consortium name="The Broad Institute Genomics Platform"/>
            <consortium name="The Broad Institute Genome Sequencing Center for Infectious Disease"/>
            <person name="Wu L."/>
            <person name="Ma J."/>
        </authorList>
    </citation>
    <scope>NUCLEOTIDE SEQUENCE [LARGE SCALE GENOMIC DNA]</scope>
    <source>
        <strain evidence="4">JCM 16373</strain>
    </source>
</reference>
<sequence length="280" mass="29136">MVLAVTGITAVTVAALLGSGLLPEHGDGGGNGDKVAASASGESGESGKSGDVAKDASPSSSPKPKDRPSHKPSPSNSPSSSSDAVDPDAKYPADGPGEFRTAAVSGTRIGSAGRLFRYKVTVEDNLAQTPEGVSKEVRRVLADPRGWTARNEASFQQVTSGSHDFTVVVATPGTVDRMCGRGGLDTGGEVNCRVGKNVIVNIKRWLLANPYYQHSLSDYHALTVNHEVGHFLGFPHLGCPGKGKPAPAMMQQIKGLHGCVANPWPYDRNGTYLSGPPARP</sequence>
<dbReference type="EMBL" id="BAAARJ010000002">
    <property type="protein sequence ID" value="GAA2594910.1"/>
    <property type="molecule type" value="Genomic_DNA"/>
</dbReference>
<feature type="compositionally biased region" description="Low complexity" evidence="1">
    <location>
        <begin position="72"/>
        <end position="82"/>
    </location>
</feature>
<evidence type="ECO:0000313" key="4">
    <source>
        <dbReference type="Proteomes" id="UP001501447"/>
    </source>
</evidence>
<protein>
    <submittedName>
        <fullName evidence="3">DUF3152 domain-containing protein</fullName>
    </submittedName>
</protein>
<feature type="domain" description="DUF3152" evidence="2">
    <location>
        <begin position="87"/>
        <end position="256"/>
    </location>
</feature>
<evidence type="ECO:0000256" key="1">
    <source>
        <dbReference type="SAM" id="MobiDB-lite"/>
    </source>
</evidence>
<name>A0ABP6C0Y6_9ACTN</name>
<keyword evidence="4" id="KW-1185">Reference proteome</keyword>